<proteinExistence type="predicted"/>
<sequence>MGLWRMGWLEVKQSEEGWLKPKHPVWQRIKVQSQWPNGQVCRNSFEPIKVVGEHGSLSDEAQGELFLTHNNYVPELNRPNSAWWIKSMNLVISPGRRQPLPMGTGGVLFDKVGESSTQNSKLSHDGITGGDDPGEGKSTTGITGVSLEVIEDLNSLLVRYVGPSVERAIQSREWVASVSEDERASIGSFV</sequence>
<organism evidence="2 3">
    <name type="scientific">Nyssa sinensis</name>
    <dbReference type="NCBI Taxonomy" id="561372"/>
    <lineage>
        <taxon>Eukaryota</taxon>
        <taxon>Viridiplantae</taxon>
        <taxon>Streptophyta</taxon>
        <taxon>Embryophyta</taxon>
        <taxon>Tracheophyta</taxon>
        <taxon>Spermatophyta</taxon>
        <taxon>Magnoliopsida</taxon>
        <taxon>eudicotyledons</taxon>
        <taxon>Gunneridae</taxon>
        <taxon>Pentapetalae</taxon>
        <taxon>asterids</taxon>
        <taxon>Cornales</taxon>
        <taxon>Nyssaceae</taxon>
        <taxon>Nyssa</taxon>
    </lineage>
</organism>
<name>A0A5J5A8U5_9ASTE</name>
<evidence type="ECO:0000313" key="2">
    <source>
        <dbReference type="EMBL" id="KAA8526312.1"/>
    </source>
</evidence>
<dbReference type="OrthoDB" id="21449at2759"/>
<protein>
    <submittedName>
        <fullName evidence="2">Uncharacterized protein</fullName>
    </submittedName>
</protein>
<accession>A0A5J5A8U5</accession>
<dbReference type="AlphaFoldDB" id="A0A5J5A8U5"/>
<keyword evidence="3" id="KW-1185">Reference proteome</keyword>
<feature type="region of interest" description="Disordered" evidence="1">
    <location>
        <begin position="114"/>
        <end position="140"/>
    </location>
</feature>
<gene>
    <name evidence="2" type="ORF">F0562_008485</name>
</gene>
<reference evidence="2 3" key="1">
    <citation type="submission" date="2019-09" db="EMBL/GenBank/DDBJ databases">
        <title>A chromosome-level genome assembly of the Chinese tupelo Nyssa sinensis.</title>
        <authorList>
            <person name="Yang X."/>
            <person name="Kang M."/>
            <person name="Yang Y."/>
            <person name="Xiong H."/>
            <person name="Wang M."/>
            <person name="Zhang Z."/>
            <person name="Wang Z."/>
            <person name="Wu H."/>
            <person name="Ma T."/>
            <person name="Liu J."/>
            <person name="Xi Z."/>
        </authorList>
    </citation>
    <scope>NUCLEOTIDE SEQUENCE [LARGE SCALE GENOMIC DNA]</scope>
    <source>
        <strain evidence="2">J267</strain>
        <tissue evidence="2">Leaf</tissue>
    </source>
</reference>
<evidence type="ECO:0000256" key="1">
    <source>
        <dbReference type="SAM" id="MobiDB-lite"/>
    </source>
</evidence>
<dbReference type="Proteomes" id="UP000325577">
    <property type="component" value="Linkage Group LG3"/>
</dbReference>
<dbReference type="EMBL" id="CM018046">
    <property type="protein sequence ID" value="KAA8526312.1"/>
    <property type="molecule type" value="Genomic_DNA"/>
</dbReference>
<evidence type="ECO:0000313" key="3">
    <source>
        <dbReference type="Proteomes" id="UP000325577"/>
    </source>
</evidence>